<reference evidence="2 3" key="1">
    <citation type="journal article" date="2011" name="J. Bacteriol.">
        <title>Complete genome sequence of the plant growth-promoting endophyte Burkholderia phytofirmans strain PsJN.</title>
        <authorList>
            <person name="Weilharter A."/>
            <person name="Mitter B."/>
            <person name="Shin M.V."/>
            <person name="Chain P.S."/>
            <person name="Nowak J."/>
            <person name="Sessitsch A."/>
        </authorList>
    </citation>
    <scope>NUCLEOTIDE SEQUENCE [LARGE SCALE GENOMIC DNA]</scope>
    <source>
        <strain evidence="3">DSM 17436 / LMG 22146 / PsJN</strain>
    </source>
</reference>
<dbReference type="InterPro" id="IPR045629">
    <property type="entry name" value="DUF6232"/>
</dbReference>
<evidence type="ECO:0008006" key="4">
    <source>
        <dbReference type="Google" id="ProtNLM"/>
    </source>
</evidence>
<dbReference type="HOGENOM" id="CLU_1432088_0_0_4"/>
<protein>
    <recommendedName>
        <fullName evidence="4">Transmembrane protein</fullName>
    </recommendedName>
</protein>
<sequence length="189" mass="20747">MFIRSFFALCRDFSSKLRALFVRTAWMVIARSLSAGERSRHFRHSKSGTLRPLPPLAFDSMETPFNDRGVSVTRNALSSAGQVFPLREIVDVRVVTVPKNKVLPVTLSLLGIAGVIVGAIWRSPVGIVCGTMLAVVGWLTWLTQDITHRLMVQTANGDREALMSVDREFVERVAVAVNEAKATAAAPKV</sequence>
<evidence type="ECO:0000313" key="2">
    <source>
        <dbReference type="EMBL" id="ACD20297.1"/>
    </source>
</evidence>
<evidence type="ECO:0000313" key="3">
    <source>
        <dbReference type="Proteomes" id="UP000001739"/>
    </source>
</evidence>
<keyword evidence="1" id="KW-0812">Transmembrane</keyword>
<evidence type="ECO:0000256" key="1">
    <source>
        <dbReference type="SAM" id="Phobius"/>
    </source>
</evidence>
<proteinExistence type="predicted"/>
<dbReference type="Pfam" id="PF19744">
    <property type="entry name" value="DUF6232"/>
    <property type="match status" value="1"/>
</dbReference>
<organism evidence="2 3">
    <name type="scientific">Paraburkholderia phytofirmans (strain DSM 17436 / LMG 22146 / PsJN)</name>
    <name type="common">Burkholderia phytofirmans</name>
    <dbReference type="NCBI Taxonomy" id="398527"/>
    <lineage>
        <taxon>Bacteria</taxon>
        <taxon>Pseudomonadati</taxon>
        <taxon>Pseudomonadota</taxon>
        <taxon>Betaproteobacteria</taxon>
        <taxon>Burkholderiales</taxon>
        <taxon>Burkholderiaceae</taxon>
        <taxon>Paraburkholderia</taxon>
    </lineage>
</organism>
<feature type="transmembrane region" description="Helical" evidence="1">
    <location>
        <begin position="125"/>
        <end position="143"/>
    </location>
</feature>
<gene>
    <name evidence="2" type="ordered locus">Bphyt_5963</name>
</gene>
<keyword evidence="1" id="KW-1133">Transmembrane helix</keyword>
<name>B2T829_PARPJ</name>
<dbReference type="STRING" id="398527.Bphyt_5963"/>
<feature type="transmembrane region" description="Helical" evidence="1">
    <location>
        <begin position="102"/>
        <end position="119"/>
    </location>
</feature>
<dbReference type="AlphaFoldDB" id="B2T829"/>
<keyword evidence="1" id="KW-0472">Membrane</keyword>
<dbReference type="Proteomes" id="UP000001739">
    <property type="component" value="Chromosome 2"/>
</dbReference>
<dbReference type="KEGG" id="bpy:Bphyt_5963"/>
<dbReference type="eggNOG" id="ENOG5033D4U">
    <property type="taxonomic scope" value="Bacteria"/>
</dbReference>
<accession>B2T829</accession>
<dbReference type="EMBL" id="CP001053">
    <property type="protein sequence ID" value="ACD20297.1"/>
    <property type="molecule type" value="Genomic_DNA"/>
</dbReference>